<keyword evidence="1" id="KW-0732">Signal</keyword>
<protein>
    <submittedName>
        <fullName evidence="2">Uncharacterized protein</fullName>
    </submittedName>
</protein>
<accession>A0A5C5YT07</accession>
<evidence type="ECO:0000256" key="1">
    <source>
        <dbReference type="SAM" id="SignalP"/>
    </source>
</evidence>
<keyword evidence="3" id="KW-1185">Reference proteome</keyword>
<reference evidence="2 3" key="1">
    <citation type="submission" date="2019-02" db="EMBL/GenBank/DDBJ databases">
        <title>Deep-cultivation of Planctomycetes and their phenomic and genomic characterization uncovers novel biology.</title>
        <authorList>
            <person name="Wiegand S."/>
            <person name="Jogler M."/>
            <person name="Boedeker C."/>
            <person name="Pinto D."/>
            <person name="Vollmers J."/>
            <person name="Rivas-Marin E."/>
            <person name="Kohn T."/>
            <person name="Peeters S.H."/>
            <person name="Heuer A."/>
            <person name="Rast P."/>
            <person name="Oberbeckmann S."/>
            <person name="Bunk B."/>
            <person name="Jeske O."/>
            <person name="Meyerdierks A."/>
            <person name="Storesund J.E."/>
            <person name="Kallscheuer N."/>
            <person name="Luecker S."/>
            <person name="Lage O.M."/>
            <person name="Pohl T."/>
            <person name="Merkel B.J."/>
            <person name="Hornburger P."/>
            <person name="Mueller R.-W."/>
            <person name="Bruemmer F."/>
            <person name="Labrenz M."/>
            <person name="Spormann A.M."/>
            <person name="Op Den Camp H."/>
            <person name="Overmann J."/>
            <person name="Amann R."/>
            <person name="Jetten M.S.M."/>
            <person name="Mascher T."/>
            <person name="Medema M.H."/>
            <person name="Devos D.P."/>
            <person name="Kaster A.-K."/>
            <person name="Ovreas L."/>
            <person name="Rohde M."/>
            <person name="Galperin M.Y."/>
            <person name="Jogler C."/>
        </authorList>
    </citation>
    <scope>NUCLEOTIDE SEQUENCE [LARGE SCALE GENOMIC DNA]</scope>
    <source>
        <strain evidence="2 3">Pla123a</strain>
    </source>
</reference>
<feature type="chain" id="PRO_5022790189" evidence="1">
    <location>
        <begin position="26"/>
        <end position="142"/>
    </location>
</feature>
<dbReference type="Proteomes" id="UP000318478">
    <property type="component" value="Unassembled WGS sequence"/>
</dbReference>
<proteinExistence type="predicted"/>
<sequence precursor="true">MIARLPSLLSTLLLVFGPLATLSSAWMPHCLDPVTTFTNGVPLPSTDPMRTHNVNYGPDEYRVGCVGGHYHLPCLTHALFPNDCCGCQPTPPDACRHRAGNFESIEAEGVVTLGNLPSPMFGGGGGGSVGVNPAAKGGFLGR</sequence>
<dbReference type="RefSeq" id="WP_146585831.1">
    <property type="nucleotide sequence ID" value="NZ_SJPO01000003.1"/>
</dbReference>
<evidence type="ECO:0000313" key="3">
    <source>
        <dbReference type="Proteomes" id="UP000318478"/>
    </source>
</evidence>
<dbReference type="AlphaFoldDB" id="A0A5C5YT07"/>
<feature type="signal peptide" evidence="1">
    <location>
        <begin position="1"/>
        <end position="25"/>
    </location>
</feature>
<dbReference type="OrthoDB" id="289755at2"/>
<evidence type="ECO:0000313" key="2">
    <source>
        <dbReference type="EMBL" id="TWT77910.1"/>
    </source>
</evidence>
<name>A0A5C5YT07_9BACT</name>
<gene>
    <name evidence="2" type="ORF">Pla123a_17090</name>
</gene>
<organism evidence="2 3">
    <name type="scientific">Posidoniimonas polymericola</name>
    <dbReference type="NCBI Taxonomy" id="2528002"/>
    <lineage>
        <taxon>Bacteria</taxon>
        <taxon>Pseudomonadati</taxon>
        <taxon>Planctomycetota</taxon>
        <taxon>Planctomycetia</taxon>
        <taxon>Pirellulales</taxon>
        <taxon>Lacipirellulaceae</taxon>
        <taxon>Posidoniimonas</taxon>
    </lineage>
</organism>
<dbReference type="EMBL" id="SJPO01000003">
    <property type="protein sequence ID" value="TWT77910.1"/>
    <property type="molecule type" value="Genomic_DNA"/>
</dbReference>
<comment type="caution">
    <text evidence="2">The sequence shown here is derived from an EMBL/GenBank/DDBJ whole genome shotgun (WGS) entry which is preliminary data.</text>
</comment>